<dbReference type="Pfam" id="PF00899">
    <property type="entry name" value="ThiF"/>
    <property type="match status" value="1"/>
</dbReference>
<keyword evidence="3" id="KW-1185">Reference proteome</keyword>
<dbReference type="SUPFAM" id="SSF69572">
    <property type="entry name" value="Activating enzymes of the ubiquitin-like proteins"/>
    <property type="match status" value="1"/>
</dbReference>
<evidence type="ECO:0000259" key="1">
    <source>
        <dbReference type="PROSITE" id="PS50206"/>
    </source>
</evidence>
<dbReference type="RefSeq" id="WP_265766794.1">
    <property type="nucleotide sequence ID" value="NZ_JAGGJA010000009.1"/>
</dbReference>
<organism evidence="2 3">
    <name type="scientific">Fodinibius salsisoli</name>
    <dbReference type="NCBI Taxonomy" id="2820877"/>
    <lineage>
        <taxon>Bacteria</taxon>
        <taxon>Pseudomonadati</taxon>
        <taxon>Balneolota</taxon>
        <taxon>Balneolia</taxon>
        <taxon>Balneolales</taxon>
        <taxon>Balneolaceae</taxon>
        <taxon>Fodinibius</taxon>
    </lineage>
</organism>
<dbReference type="InterPro" id="IPR000594">
    <property type="entry name" value="ThiF_NAD_FAD-bd"/>
</dbReference>
<dbReference type="NCBIfam" id="NF004281">
    <property type="entry name" value="PRK05690.1"/>
    <property type="match status" value="1"/>
</dbReference>
<gene>
    <name evidence="2" type="primary">moeB</name>
    <name evidence="2" type="ORF">J6I44_14170</name>
</gene>
<dbReference type="InterPro" id="IPR036873">
    <property type="entry name" value="Rhodanese-like_dom_sf"/>
</dbReference>
<dbReference type="Gene3D" id="3.40.250.10">
    <property type="entry name" value="Rhodanese-like domain"/>
    <property type="match status" value="1"/>
</dbReference>
<sequence length="394" mass="43200">MSNWNDIEFSSKELGHYSRHLSIPEFGMEGQKKLKAAKVLAVGTGGLGAPMLQYLAAAGVGTIGIVDFDKVEASNLHRQVLFGDSDVGRPKVEVAKERLLQNNPYININVHEVRLTSENALDIIKDYDVVADGTDNFPTRYLINDACVMLDKPNVHGSIFQFEGQISVFNYEDEEGNRGPNYRDLFPEPPPPGLVPSCAEAGVLGVLPGIIGSLQASEVIKIITGIGDPLAGQLFLFDAQDFSTRKVKITKNEDNPLTGKNPSITELIDYEAFCGIPSNGEAEEEEASEVPEVSVTEYKSWLDTGEDVQLIDVREPYEAEIAEIGGDLIPLKTVLDHADDISRNKKVVVHCRSGARSADAIKQLQEKHGFDNLYNLKGGILAWSEQIDESIPQY</sequence>
<proteinExistence type="predicted"/>
<accession>A0ABT3PQ69</accession>
<dbReference type="InterPro" id="IPR001763">
    <property type="entry name" value="Rhodanese-like_dom"/>
</dbReference>
<protein>
    <submittedName>
        <fullName evidence="2">Molybdopterin-synthase adenylyltransferase MoeB</fullName>
    </submittedName>
</protein>
<feature type="domain" description="Rhodanese" evidence="1">
    <location>
        <begin position="304"/>
        <end position="392"/>
    </location>
</feature>
<reference evidence="2 3" key="1">
    <citation type="submission" date="2021-03" db="EMBL/GenBank/DDBJ databases">
        <title>Aliifodinibius sp. nov., a new bacterium isolated from saline soil.</title>
        <authorList>
            <person name="Galisteo C."/>
            <person name="De La Haba R."/>
            <person name="Sanchez-Porro C."/>
            <person name="Ventosa A."/>
        </authorList>
    </citation>
    <scope>NUCLEOTIDE SEQUENCE [LARGE SCALE GENOMIC DNA]</scope>
    <source>
        <strain evidence="2 3">1BSP15-2V2</strain>
    </source>
</reference>
<dbReference type="PANTHER" id="PTHR10953:SF102">
    <property type="entry name" value="ADENYLYLTRANSFERASE AND SULFURTRANSFERASE MOCS3"/>
    <property type="match status" value="1"/>
</dbReference>
<dbReference type="CDD" id="cd00757">
    <property type="entry name" value="ThiF_MoeB_HesA_family"/>
    <property type="match status" value="1"/>
</dbReference>
<dbReference type="SMART" id="SM00450">
    <property type="entry name" value="RHOD"/>
    <property type="match status" value="1"/>
</dbReference>
<dbReference type="Proteomes" id="UP001207918">
    <property type="component" value="Unassembled WGS sequence"/>
</dbReference>
<dbReference type="EMBL" id="JAGGJA010000009">
    <property type="protein sequence ID" value="MCW9708008.1"/>
    <property type="molecule type" value="Genomic_DNA"/>
</dbReference>
<dbReference type="InterPro" id="IPR045886">
    <property type="entry name" value="ThiF/MoeB/HesA"/>
</dbReference>
<dbReference type="GO" id="GO:0016779">
    <property type="term" value="F:nucleotidyltransferase activity"/>
    <property type="evidence" value="ECO:0007669"/>
    <property type="project" value="UniProtKB-KW"/>
</dbReference>
<evidence type="ECO:0000313" key="2">
    <source>
        <dbReference type="EMBL" id="MCW9708008.1"/>
    </source>
</evidence>
<dbReference type="Pfam" id="PF00581">
    <property type="entry name" value="Rhodanese"/>
    <property type="match status" value="1"/>
</dbReference>
<keyword evidence="2" id="KW-0808">Transferase</keyword>
<dbReference type="InterPro" id="IPR035985">
    <property type="entry name" value="Ubiquitin-activating_enz"/>
</dbReference>
<name>A0ABT3PQ69_9BACT</name>
<dbReference type="Gene3D" id="3.40.50.720">
    <property type="entry name" value="NAD(P)-binding Rossmann-like Domain"/>
    <property type="match status" value="1"/>
</dbReference>
<comment type="caution">
    <text evidence="2">The sequence shown here is derived from an EMBL/GenBank/DDBJ whole genome shotgun (WGS) entry which is preliminary data.</text>
</comment>
<dbReference type="PANTHER" id="PTHR10953">
    <property type="entry name" value="UBIQUITIN-ACTIVATING ENZYME E1"/>
    <property type="match status" value="1"/>
</dbReference>
<evidence type="ECO:0000313" key="3">
    <source>
        <dbReference type="Proteomes" id="UP001207918"/>
    </source>
</evidence>
<dbReference type="PROSITE" id="PS50206">
    <property type="entry name" value="RHODANESE_3"/>
    <property type="match status" value="1"/>
</dbReference>
<keyword evidence="2" id="KW-0548">Nucleotidyltransferase</keyword>